<evidence type="ECO:0000313" key="3">
    <source>
        <dbReference type="EMBL" id="RDL40411.1"/>
    </source>
</evidence>
<evidence type="ECO:0000256" key="2">
    <source>
        <dbReference type="SAM" id="Phobius"/>
    </source>
</evidence>
<gene>
    <name evidence="3" type="ORF">BP5553_00390</name>
</gene>
<feature type="region of interest" description="Disordered" evidence="1">
    <location>
        <begin position="1"/>
        <end position="28"/>
    </location>
</feature>
<dbReference type="EMBL" id="NPIC01000001">
    <property type="protein sequence ID" value="RDL40411.1"/>
    <property type="molecule type" value="Genomic_DNA"/>
</dbReference>
<comment type="caution">
    <text evidence="3">The sequence shown here is derived from an EMBL/GenBank/DDBJ whole genome shotgun (WGS) entry which is preliminary data.</text>
</comment>
<name>A0A370TY20_9HELO</name>
<dbReference type="RefSeq" id="XP_031873067.1">
    <property type="nucleotide sequence ID" value="XM_032009013.1"/>
</dbReference>
<feature type="compositionally biased region" description="Basic and acidic residues" evidence="1">
    <location>
        <begin position="9"/>
        <end position="18"/>
    </location>
</feature>
<dbReference type="Proteomes" id="UP000254866">
    <property type="component" value="Unassembled WGS sequence"/>
</dbReference>
<protein>
    <submittedName>
        <fullName evidence="3">Uncharacterized protein</fullName>
    </submittedName>
</protein>
<keyword evidence="2" id="KW-0472">Membrane</keyword>
<reference evidence="3 4" key="1">
    <citation type="journal article" date="2018" name="IMA Fungus">
        <title>IMA Genome-F 9: Draft genome sequence of Annulohypoxylon stygium, Aspergillus mulundensis, Berkeleyomyces basicola (syn. Thielaviopsis basicola), Ceratocystis smalleyi, two Cercospora beticola strains, Coleophoma cylindrospora, Fusarium fracticaudum, Phialophora cf. hyalina, and Morchella septimelata.</title>
        <authorList>
            <person name="Wingfield B.D."/>
            <person name="Bills G.F."/>
            <person name="Dong Y."/>
            <person name="Huang W."/>
            <person name="Nel W.J."/>
            <person name="Swalarsk-Parry B.S."/>
            <person name="Vaghefi N."/>
            <person name="Wilken P.M."/>
            <person name="An Z."/>
            <person name="de Beer Z.W."/>
            <person name="De Vos L."/>
            <person name="Chen L."/>
            <person name="Duong T.A."/>
            <person name="Gao Y."/>
            <person name="Hammerbacher A."/>
            <person name="Kikkert J.R."/>
            <person name="Li Y."/>
            <person name="Li H."/>
            <person name="Li K."/>
            <person name="Li Q."/>
            <person name="Liu X."/>
            <person name="Ma X."/>
            <person name="Naidoo K."/>
            <person name="Pethybridge S.J."/>
            <person name="Sun J."/>
            <person name="Steenkamp E.T."/>
            <person name="van der Nest M.A."/>
            <person name="van Wyk S."/>
            <person name="Wingfield M.J."/>
            <person name="Xiong C."/>
            <person name="Yue Q."/>
            <person name="Zhang X."/>
        </authorList>
    </citation>
    <scope>NUCLEOTIDE SEQUENCE [LARGE SCALE GENOMIC DNA]</scope>
    <source>
        <strain evidence="3 4">BP 5553</strain>
    </source>
</reference>
<keyword evidence="2" id="KW-0812">Transmembrane</keyword>
<keyword evidence="4" id="KW-1185">Reference proteome</keyword>
<feature type="transmembrane region" description="Helical" evidence="2">
    <location>
        <begin position="83"/>
        <end position="106"/>
    </location>
</feature>
<sequence length="218" mass="22987">MSSNQVQHSDFEDFDAHNAGHQRRAPVSGPAESVRLGLTTLALLSAIVIVGTAGDTLATFNSTHLGDEYMLPLWPKDFDLRPTTALVVCGAIITITSAVSLAVSVSLARNKPLIQSSVAFLAPGVCLIAGLIGTSFFYGVNSSNTVSSIQSWSCQWSSIPMDAKPHWGTLCKESKAALYLMVMMIPLQVLVLGAAALGAVSQTKQPVVVERKGSPAMS</sequence>
<organism evidence="3 4">
    <name type="scientific">Venustampulla echinocandica</name>
    <dbReference type="NCBI Taxonomy" id="2656787"/>
    <lineage>
        <taxon>Eukaryota</taxon>
        <taxon>Fungi</taxon>
        <taxon>Dikarya</taxon>
        <taxon>Ascomycota</taxon>
        <taxon>Pezizomycotina</taxon>
        <taxon>Leotiomycetes</taxon>
        <taxon>Helotiales</taxon>
        <taxon>Pleuroascaceae</taxon>
        <taxon>Venustampulla</taxon>
    </lineage>
</organism>
<evidence type="ECO:0000313" key="4">
    <source>
        <dbReference type="Proteomes" id="UP000254866"/>
    </source>
</evidence>
<feature type="transmembrane region" description="Helical" evidence="2">
    <location>
        <begin position="176"/>
        <end position="200"/>
    </location>
</feature>
<dbReference type="GeneID" id="43593239"/>
<feature type="transmembrane region" description="Helical" evidence="2">
    <location>
        <begin position="41"/>
        <end position="63"/>
    </location>
</feature>
<feature type="transmembrane region" description="Helical" evidence="2">
    <location>
        <begin position="118"/>
        <end position="138"/>
    </location>
</feature>
<accession>A0A370TY20</accession>
<dbReference type="AlphaFoldDB" id="A0A370TY20"/>
<dbReference type="OrthoDB" id="3890746at2759"/>
<keyword evidence="2" id="KW-1133">Transmembrane helix</keyword>
<proteinExistence type="predicted"/>
<evidence type="ECO:0000256" key="1">
    <source>
        <dbReference type="SAM" id="MobiDB-lite"/>
    </source>
</evidence>